<dbReference type="InterPro" id="IPR021255">
    <property type="entry name" value="DUF2807"/>
</dbReference>
<keyword evidence="1" id="KW-0732">Signal</keyword>
<gene>
    <name evidence="3" type="ORF">SAMN04488101_1103</name>
</gene>
<protein>
    <recommendedName>
        <fullName evidence="2">Putative auto-transporter adhesin head GIN domain-containing protein</fullName>
    </recommendedName>
</protein>
<feature type="domain" description="Putative auto-transporter adhesin head GIN" evidence="2">
    <location>
        <begin position="41"/>
        <end position="179"/>
    </location>
</feature>
<keyword evidence="4" id="KW-1185">Reference proteome</keyword>
<dbReference type="Gene3D" id="2.160.20.120">
    <property type="match status" value="1"/>
</dbReference>
<evidence type="ECO:0000313" key="4">
    <source>
        <dbReference type="Proteomes" id="UP000192678"/>
    </source>
</evidence>
<dbReference type="Proteomes" id="UP000192678">
    <property type="component" value="Unassembled WGS sequence"/>
</dbReference>
<accession>A0A1W2E5D9</accession>
<evidence type="ECO:0000256" key="1">
    <source>
        <dbReference type="SAM" id="SignalP"/>
    </source>
</evidence>
<sequence length="214" mass="23454">MKTSVKTLFASALTAIFLSTAFASVAADKNTNPSAISVGIDFNKVILTGNAKVELVQSNKPRVVIYEQYNKERTSIVQKGDKLYINSNEEQPINIVVYVKDLVRIDASQKVSVTTRGKFLSNAMQVFVKDHAKAFVNGDISSLYTVIDDYAVLRLKGSSKDHTLAKGRVARLKMDQFVALKTTNTSLDDAILTGYSIVIPKDTVIADVAETLMK</sequence>
<proteinExistence type="predicted"/>
<dbReference type="Pfam" id="PF10988">
    <property type="entry name" value="DUF2807"/>
    <property type="match status" value="1"/>
</dbReference>
<reference evidence="3 4" key="1">
    <citation type="submission" date="2017-04" db="EMBL/GenBank/DDBJ databases">
        <authorList>
            <person name="Afonso C.L."/>
            <person name="Miller P.J."/>
            <person name="Scott M.A."/>
            <person name="Spackman E."/>
            <person name="Goraichik I."/>
            <person name="Dimitrov K.M."/>
            <person name="Suarez D.L."/>
            <person name="Swayne D.E."/>
        </authorList>
    </citation>
    <scope>NUCLEOTIDE SEQUENCE [LARGE SCALE GENOMIC DNA]</scope>
    <source>
        <strain evidence="3 4">DSM 19625</strain>
    </source>
</reference>
<dbReference type="RefSeq" id="WP_084290729.1">
    <property type="nucleotide sequence ID" value="NZ_FWYB01000010.1"/>
</dbReference>
<dbReference type="OrthoDB" id="756389at2"/>
<feature type="signal peptide" evidence="1">
    <location>
        <begin position="1"/>
        <end position="26"/>
    </location>
</feature>
<dbReference type="AlphaFoldDB" id="A0A1W2E5D9"/>
<evidence type="ECO:0000313" key="3">
    <source>
        <dbReference type="EMBL" id="SMD04632.1"/>
    </source>
</evidence>
<feature type="chain" id="PRO_5012732356" description="Putative auto-transporter adhesin head GIN domain-containing protein" evidence="1">
    <location>
        <begin position="27"/>
        <end position="214"/>
    </location>
</feature>
<dbReference type="EMBL" id="FWYB01000010">
    <property type="protein sequence ID" value="SMD04632.1"/>
    <property type="molecule type" value="Genomic_DNA"/>
</dbReference>
<organism evidence="3 4">
    <name type="scientific">Pedobacter nyackensis</name>
    <dbReference type="NCBI Taxonomy" id="475255"/>
    <lineage>
        <taxon>Bacteria</taxon>
        <taxon>Pseudomonadati</taxon>
        <taxon>Bacteroidota</taxon>
        <taxon>Sphingobacteriia</taxon>
        <taxon>Sphingobacteriales</taxon>
        <taxon>Sphingobacteriaceae</taxon>
        <taxon>Pedobacter</taxon>
    </lineage>
</organism>
<evidence type="ECO:0000259" key="2">
    <source>
        <dbReference type="Pfam" id="PF10988"/>
    </source>
</evidence>
<name>A0A1W2E5D9_9SPHI</name>